<dbReference type="PANTHER" id="PTHR31102">
    <property type="match status" value="1"/>
</dbReference>
<organism evidence="8 9">
    <name type="scientific">Trichoplusia ni</name>
    <name type="common">Cabbage looper</name>
    <dbReference type="NCBI Taxonomy" id="7111"/>
    <lineage>
        <taxon>Eukaryota</taxon>
        <taxon>Metazoa</taxon>
        <taxon>Ecdysozoa</taxon>
        <taxon>Arthropoda</taxon>
        <taxon>Hexapoda</taxon>
        <taxon>Insecta</taxon>
        <taxon>Pterygota</taxon>
        <taxon>Neoptera</taxon>
        <taxon>Endopterygota</taxon>
        <taxon>Lepidoptera</taxon>
        <taxon>Glossata</taxon>
        <taxon>Ditrysia</taxon>
        <taxon>Noctuoidea</taxon>
        <taxon>Noctuidae</taxon>
        <taxon>Plusiinae</taxon>
        <taxon>Trichoplusia</taxon>
    </lineage>
</organism>
<evidence type="ECO:0000256" key="1">
    <source>
        <dbReference type="ARBA" id="ARBA00004141"/>
    </source>
</evidence>
<dbReference type="InParanoid" id="A0A7E5VXT3"/>
<feature type="transmembrane region" description="Helical" evidence="6">
    <location>
        <begin position="525"/>
        <end position="551"/>
    </location>
</feature>
<dbReference type="InterPro" id="IPR051843">
    <property type="entry name" value="CPA1_transporter"/>
</dbReference>
<dbReference type="AlphaFoldDB" id="A0A7E5VXT3"/>
<keyword evidence="3 6" id="KW-0812">Transmembrane</keyword>
<sequence>MKTTLKCNARIAYRDRAVTYKKMCFYKITWNQILHTRIIEILKFKKHGYIDLDMEQIPEGQGVRVYTFVDDKDENHARIHKRWWEKLCLRCHQEDSTPSWQPSWWSKLFPFPIFSTYRQSAQQLCIIMFFLLTWGILYSELGESIGLQGELLSMALLVIAAYLIGWVWLKITTLPALIGMLLTGIAFQNLQLVHMTDSYRKLNQDLRKIALVIILTRAGLGLDAGVLRKHYAAVLQLGLLPWLVECIAIAVSTHYLLYLPWIWGFLLGSMIASVSPAVVVPCLFRLRDVGYGVSKGIPTIVVAAAAVDDSISVAIFAIILNAMFSTGSATFNIIKGPLSIIAGIVLGSLWGAMTAVIPEKGDTYVVPLRFLALFLGGLFSLFISSMIGWSGAGPLAIVASGFVAAYKWEKQGWPVNKNPVSNLFRILWIFFEPILFAFTGAQVTISALDPEVIKMGTICLLSCLVLRAIATFFVSFGCGLNSKEKLFIGLTWTAKATVQAALGPAALDLVNSGQTAGDTRENEEFYAKAILAVSVLSVVISAPLGALLIALAGPKLLTKGDDNEKRTQDEENQNSSHI</sequence>
<feature type="domain" description="Cation/H+ exchanger transmembrane" evidence="7">
    <location>
        <begin position="160"/>
        <end position="545"/>
    </location>
</feature>
<dbReference type="KEGG" id="tnl:113497682"/>
<dbReference type="OrthoDB" id="423807at2759"/>
<evidence type="ECO:0000256" key="4">
    <source>
        <dbReference type="ARBA" id="ARBA00022989"/>
    </source>
</evidence>
<dbReference type="PANTHER" id="PTHR31102:SF1">
    <property type="entry name" value="CATION_H+ EXCHANGER DOMAIN-CONTAINING PROTEIN"/>
    <property type="match status" value="1"/>
</dbReference>
<dbReference type="InterPro" id="IPR006153">
    <property type="entry name" value="Cation/H_exchanger_TM"/>
</dbReference>
<feature type="transmembrane region" description="Helical" evidence="6">
    <location>
        <begin position="151"/>
        <end position="169"/>
    </location>
</feature>
<feature type="transmembrane region" description="Helical" evidence="6">
    <location>
        <begin position="263"/>
        <end position="284"/>
    </location>
</feature>
<dbReference type="GO" id="GO:1902600">
    <property type="term" value="P:proton transmembrane transport"/>
    <property type="evidence" value="ECO:0007669"/>
    <property type="project" value="InterPro"/>
</dbReference>
<evidence type="ECO:0000259" key="7">
    <source>
        <dbReference type="Pfam" id="PF00999"/>
    </source>
</evidence>
<evidence type="ECO:0000256" key="2">
    <source>
        <dbReference type="ARBA" id="ARBA00007367"/>
    </source>
</evidence>
<keyword evidence="4 6" id="KW-1133">Transmembrane helix</keyword>
<dbReference type="GO" id="GO:0015297">
    <property type="term" value="F:antiporter activity"/>
    <property type="evidence" value="ECO:0007669"/>
    <property type="project" value="InterPro"/>
</dbReference>
<feature type="transmembrane region" description="Helical" evidence="6">
    <location>
        <begin position="336"/>
        <end position="357"/>
    </location>
</feature>
<proteinExistence type="inferred from homology"/>
<feature type="transmembrane region" description="Helical" evidence="6">
    <location>
        <begin position="296"/>
        <end position="324"/>
    </location>
</feature>
<gene>
    <name evidence="9" type="primary">LOC113497682</name>
</gene>
<dbReference type="GO" id="GO:0016020">
    <property type="term" value="C:membrane"/>
    <property type="evidence" value="ECO:0007669"/>
    <property type="project" value="UniProtKB-SubCell"/>
</dbReference>
<reference evidence="9" key="1">
    <citation type="submission" date="2025-08" db="UniProtKB">
        <authorList>
            <consortium name="RefSeq"/>
        </authorList>
    </citation>
    <scope>IDENTIFICATION</scope>
</reference>
<dbReference type="Pfam" id="PF00999">
    <property type="entry name" value="Na_H_Exchanger"/>
    <property type="match status" value="1"/>
</dbReference>
<keyword evidence="5 6" id="KW-0472">Membrane</keyword>
<dbReference type="GeneID" id="113497682"/>
<dbReference type="Proteomes" id="UP000322000">
    <property type="component" value="Chromosome 9"/>
</dbReference>
<feature type="transmembrane region" description="Helical" evidence="6">
    <location>
        <begin position="206"/>
        <end position="227"/>
    </location>
</feature>
<evidence type="ECO:0000256" key="5">
    <source>
        <dbReference type="ARBA" id="ARBA00023136"/>
    </source>
</evidence>
<feature type="transmembrane region" description="Helical" evidence="6">
    <location>
        <begin position="426"/>
        <end position="447"/>
    </location>
</feature>
<accession>A0A7E5VXT3</accession>
<protein>
    <submittedName>
        <fullName evidence="9">Sodium/hydrogen exchanger 9B2-like isoform X1</fullName>
    </submittedName>
</protein>
<feature type="transmembrane region" description="Helical" evidence="6">
    <location>
        <begin position="239"/>
        <end position="257"/>
    </location>
</feature>
<comment type="similarity">
    <text evidence="2">Belongs to the monovalent cation:proton antiporter 1 (CPA1) transporter (TC 2.A.36) family.</text>
</comment>
<evidence type="ECO:0000313" key="9">
    <source>
        <dbReference type="RefSeq" id="XP_026733150.1"/>
    </source>
</evidence>
<feature type="transmembrane region" description="Helical" evidence="6">
    <location>
        <begin position="121"/>
        <end position="139"/>
    </location>
</feature>
<evidence type="ECO:0000256" key="6">
    <source>
        <dbReference type="SAM" id="Phobius"/>
    </source>
</evidence>
<feature type="transmembrane region" description="Helical" evidence="6">
    <location>
        <begin position="364"/>
        <end position="383"/>
    </location>
</feature>
<evidence type="ECO:0000313" key="8">
    <source>
        <dbReference type="Proteomes" id="UP000322000"/>
    </source>
</evidence>
<feature type="transmembrane region" description="Helical" evidence="6">
    <location>
        <begin position="453"/>
        <end position="474"/>
    </location>
</feature>
<evidence type="ECO:0000256" key="3">
    <source>
        <dbReference type="ARBA" id="ARBA00022692"/>
    </source>
</evidence>
<keyword evidence="8" id="KW-1185">Reference proteome</keyword>
<name>A0A7E5VXT3_TRINI</name>
<dbReference type="RefSeq" id="XP_026733150.1">
    <property type="nucleotide sequence ID" value="XM_026877349.1"/>
</dbReference>
<feature type="transmembrane region" description="Helical" evidence="6">
    <location>
        <begin position="176"/>
        <end position="194"/>
    </location>
</feature>
<comment type="subcellular location">
    <subcellularLocation>
        <location evidence="1">Membrane</location>
        <topology evidence="1">Multi-pass membrane protein</topology>
    </subcellularLocation>
</comment>